<dbReference type="Proteomes" id="UP000814033">
    <property type="component" value="Unassembled WGS sequence"/>
</dbReference>
<name>A0ACB8RXJ1_9AGAM</name>
<sequence>MASAASLCCSFNLLLAGRSTEKLDSVMQEVKDKATSDEKIIVTIHLAHASGAAYDALKSAIADVDINGVPVNNVRK</sequence>
<organism evidence="1 2">
    <name type="scientific">Auriscalpium vulgare</name>
    <dbReference type="NCBI Taxonomy" id="40419"/>
    <lineage>
        <taxon>Eukaryota</taxon>
        <taxon>Fungi</taxon>
        <taxon>Dikarya</taxon>
        <taxon>Basidiomycota</taxon>
        <taxon>Agaricomycotina</taxon>
        <taxon>Agaricomycetes</taxon>
        <taxon>Russulales</taxon>
        <taxon>Auriscalpiaceae</taxon>
        <taxon>Auriscalpium</taxon>
    </lineage>
</organism>
<comment type="caution">
    <text evidence="1">The sequence shown here is derived from an EMBL/GenBank/DDBJ whole genome shotgun (WGS) entry which is preliminary data.</text>
</comment>
<gene>
    <name evidence="1" type="ORF">FA95DRAFT_1605021</name>
</gene>
<evidence type="ECO:0000313" key="2">
    <source>
        <dbReference type="Proteomes" id="UP000814033"/>
    </source>
</evidence>
<reference evidence="1" key="2">
    <citation type="journal article" date="2022" name="New Phytol.">
        <title>Evolutionary transition to the ectomycorrhizal habit in the genomes of a hyperdiverse lineage of mushroom-forming fungi.</title>
        <authorList>
            <person name="Looney B."/>
            <person name="Miyauchi S."/>
            <person name="Morin E."/>
            <person name="Drula E."/>
            <person name="Courty P.E."/>
            <person name="Kohler A."/>
            <person name="Kuo A."/>
            <person name="LaButti K."/>
            <person name="Pangilinan J."/>
            <person name="Lipzen A."/>
            <person name="Riley R."/>
            <person name="Andreopoulos W."/>
            <person name="He G."/>
            <person name="Johnson J."/>
            <person name="Nolan M."/>
            <person name="Tritt A."/>
            <person name="Barry K.W."/>
            <person name="Grigoriev I.V."/>
            <person name="Nagy L.G."/>
            <person name="Hibbett D."/>
            <person name="Henrissat B."/>
            <person name="Matheny P.B."/>
            <person name="Labbe J."/>
            <person name="Martin F.M."/>
        </authorList>
    </citation>
    <scope>NUCLEOTIDE SEQUENCE</scope>
    <source>
        <strain evidence="1">FP105234-sp</strain>
    </source>
</reference>
<reference evidence="1" key="1">
    <citation type="submission" date="2021-02" db="EMBL/GenBank/DDBJ databases">
        <authorList>
            <consortium name="DOE Joint Genome Institute"/>
            <person name="Ahrendt S."/>
            <person name="Looney B.P."/>
            <person name="Miyauchi S."/>
            <person name="Morin E."/>
            <person name="Drula E."/>
            <person name="Courty P.E."/>
            <person name="Chicoki N."/>
            <person name="Fauchery L."/>
            <person name="Kohler A."/>
            <person name="Kuo A."/>
            <person name="Labutti K."/>
            <person name="Pangilinan J."/>
            <person name="Lipzen A."/>
            <person name="Riley R."/>
            <person name="Andreopoulos W."/>
            <person name="He G."/>
            <person name="Johnson J."/>
            <person name="Barry K.W."/>
            <person name="Grigoriev I.V."/>
            <person name="Nagy L."/>
            <person name="Hibbett D."/>
            <person name="Henrissat B."/>
            <person name="Matheny P.B."/>
            <person name="Labbe J."/>
            <person name="Martin F."/>
        </authorList>
    </citation>
    <scope>NUCLEOTIDE SEQUENCE</scope>
    <source>
        <strain evidence="1">FP105234-sp</strain>
    </source>
</reference>
<accession>A0ACB8RXJ1</accession>
<dbReference type="EMBL" id="MU275882">
    <property type="protein sequence ID" value="KAI0048785.1"/>
    <property type="molecule type" value="Genomic_DNA"/>
</dbReference>
<protein>
    <submittedName>
        <fullName evidence="1">Uncharacterized protein</fullName>
    </submittedName>
</protein>
<proteinExistence type="predicted"/>
<evidence type="ECO:0000313" key="1">
    <source>
        <dbReference type="EMBL" id="KAI0048785.1"/>
    </source>
</evidence>
<keyword evidence="2" id="KW-1185">Reference proteome</keyword>